<evidence type="ECO:0000313" key="14">
    <source>
        <dbReference type="EMBL" id="RQG99457.1"/>
    </source>
</evidence>
<keyword evidence="5 13" id="KW-0812">Transmembrane</keyword>
<keyword evidence="3" id="KW-0813">Transport</keyword>
<evidence type="ECO:0000256" key="8">
    <source>
        <dbReference type="ARBA" id="ARBA00023053"/>
    </source>
</evidence>
<evidence type="ECO:0000256" key="11">
    <source>
        <dbReference type="ARBA" id="ARBA00023201"/>
    </source>
</evidence>
<reference evidence="14 15" key="1">
    <citation type="submission" date="2018-10" db="EMBL/GenBank/DDBJ databases">
        <title>Natrarchaeobius chitinivorans gen. nov., sp. nov., and Natrarchaeobius haloalkaliphilus sp. nov., alkaliphilic, chitin-utilizing haloarchaea from hypersaline alkaline lakes.</title>
        <authorList>
            <person name="Sorokin D.Y."/>
            <person name="Elcheninov A.G."/>
            <person name="Kostrikina N.A."/>
            <person name="Bale N.J."/>
            <person name="Sinninghe Damste J.S."/>
            <person name="Khijniak T.V."/>
            <person name="Kublanov I.V."/>
            <person name="Toshchakov S.V."/>
        </authorList>
    </citation>
    <scope>NUCLEOTIDE SEQUENCE [LARGE SCALE GENOMIC DNA]</scope>
    <source>
        <strain evidence="14 15">AArcht7</strain>
    </source>
</reference>
<keyword evidence="11" id="KW-0739">Sodium transport</keyword>
<feature type="transmembrane region" description="Helical" evidence="13">
    <location>
        <begin position="304"/>
        <end position="330"/>
    </location>
</feature>
<dbReference type="PROSITE" id="PS50283">
    <property type="entry name" value="NA_SOLUT_SYMP_3"/>
    <property type="match status" value="1"/>
</dbReference>
<accession>A0A3N6MAE9</accession>
<evidence type="ECO:0000256" key="13">
    <source>
        <dbReference type="SAM" id="Phobius"/>
    </source>
</evidence>
<feature type="transmembrane region" description="Helical" evidence="13">
    <location>
        <begin position="6"/>
        <end position="25"/>
    </location>
</feature>
<feature type="transmembrane region" description="Helical" evidence="13">
    <location>
        <begin position="421"/>
        <end position="439"/>
    </location>
</feature>
<evidence type="ECO:0000256" key="2">
    <source>
        <dbReference type="ARBA" id="ARBA00006434"/>
    </source>
</evidence>
<dbReference type="Proteomes" id="UP000281431">
    <property type="component" value="Unassembled WGS sequence"/>
</dbReference>
<dbReference type="EMBL" id="REFZ01000009">
    <property type="protein sequence ID" value="RQG99457.1"/>
    <property type="molecule type" value="Genomic_DNA"/>
</dbReference>
<dbReference type="GO" id="GO:0015293">
    <property type="term" value="F:symporter activity"/>
    <property type="evidence" value="ECO:0007669"/>
    <property type="project" value="UniProtKB-KW"/>
</dbReference>
<comment type="subcellular location">
    <subcellularLocation>
        <location evidence="1">Cell membrane</location>
        <topology evidence="1">Multi-pass membrane protein</topology>
    </subcellularLocation>
</comment>
<dbReference type="AlphaFoldDB" id="A0A3N6MAE9"/>
<evidence type="ECO:0000256" key="9">
    <source>
        <dbReference type="ARBA" id="ARBA00023065"/>
    </source>
</evidence>
<evidence type="ECO:0000256" key="1">
    <source>
        <dbReference type="ARBA" id="ARBA00004651"/>
    </source>
</evidence>
<dbReference type="InterPro" id="IPR038377">
    <property type="entry name" value="Na/Glc_symporter_sf"/>
</dbReference>
<feature type="transmembrane region" description="Helical" evidence="13">
    <location>
        <begin position="155"/>
        <end position="174"/>
    </location>
</feature>
<proteinExistence type="inferred from homology"/>
<keyword evidence="10 13" id="KW-0472">Membrane</keyword>
<feature type="transmembrane region" description="Helical" evidence="13">
    <location>
        <begin position="61"/>
        <end position="94"/>
    </location>
</feature>
<evidence type="ECO:0008006" key="16">
    <source>
        <dbReference type="Google" id="ProtNLM"/>
    </source>
</evidence>
<feature type="transmembrane region" description="Helical" evidence="13">
    <location>
        <begin position="390"/>
        <end position="409"/>
    </location>
</feature>
<dbReference type="InterPro" id="IPR001734">
    <property type="entry name" value="Na/solute_symporter"/>
</dbReference>
<feature type="transmembrane region" description="Helical" evidence="13">
    <location>
        <begin position="222"/>
        <end position="247"/>
    </location>
</feature>
<protein>
    <recommendedName>
        <fullName evidence="16">Sodium:solute symporter family protein</fullName>
    </recommendedName>
</protein>
<dbReference type="GO" id="GO:0005886">
    <property type="term" value="C:plasma membrane"/>
    <property type="evidence" value="ECO:0007669"/>
    <property type="project" value="UniProtKB-SubCell"/>
</dbReference>
<evidence type="ECO:0000313" key="15">
    <source>
        <dbReference type="Proteomes" id="UP000281431"/>
    </source>
</evidence>
<keyword evidence="4" id="KW-1003">Cell membrane</keyword>
<dbReference type="Gene3D" id="1.20.1730.10">
    <property type="entry name" value="Sodium/glucose cotransporter"/>
    <property type="match status" value="1"/>
</dbReference>
<feature type="transmembrane region" description="Helical" evidence="13">
    <location>
        <begin position="123"/>
        <end position="149"/>
    </location>
</feature>
<dbReference type="Pfam" id="PF00474">
    <property type="entry name" value="SSF"/>
    <property type="match status" value="1"/>
</dbReference>
<keyword evidence="8" id="KW-0915">Sodium</keyword>
<evidence type="ECO:0000256" key="4">
    <source>
        <dbReference type="ARBA" id="ARBA00022475"/>
    </source>
</evidence>
<keyword evidence="7 13" id="KW-1133">Transmembrane helix</keyword>
<name>A0A3N6MAE9_NATCH</name>
<gene>
    <name evidence="14" type="ORF">EA472_14640</name>
</gene>
<organism evidence="14 15">
    <name type="scientific">Natrarchaeobius chitinivorans</name>
    <dbReference type="NCBI Taxonomy" id="1679083"/>
    <lineage>
        <taxon>Archaea</taxon>
        <taxon>Methanobacteriati</taxon>
        <taxon>Methanobacteriota</taxon>
        <taxon>Stenosarchaea group</taxon>
        <taxon>Halobacteria</taxon>
        <taxon>Halobacteriales</taxon>
        <taxon>Natrialbaceae</taxon>
        <taxon>Natrarchaeobius</taxon>
    </lineage>
</organism>
<dbReference type="OrthoDB" id="9779at2157"/>
<evidence type="ECO:0000256" key="12">
    <source>
        <dbReference type="RuleBase" id="RU362091"/>
    </source>
</evidence>
<evidence type="ECO:0000256" key="6">
    <source>
        <dbReference type="ARBA" id="ARBA00022847"/>
    </source>
</evidence>
<evidence type="ECO:0000256" key="10">
    <source>
        <dbReference type="ARBA" id="ARBA00023136"/>
    </source>
</evidence>
<dbReference type="GO" id="GO:0006814">
    <property type="term" value="P:sodium ion transport"/>
    <property type="evidence" value="ECO:0007669"/>
    <property type="project" value="UniProtKB-KW"/>
</dbReference>
<comment type="similarity">
    <text evidence="2 12">Belongs to the sodium:solute symporter (SSF) (TC 2.A.21) family.</text>
</comment>
<dbReference type="InterPro" id="IPR050277">
    <property type="entry name" value="Sodium:Solute_Symporter"/>
</dbReference>
<evidence type="ECO:0000256" key="7">
    <source>
        <dbReference type="ARBA" id="ARBA00022989"/>
    </source>
</evidence>
<comment type="caution">
    <text evidence="14">The sequence shown here is derived from an EMBL/GenBank/DDBJ whole genome shotgun (WGS) entry which is preliminary data.</text>
</comment>
<dbReference type="PANTHER" id="PTHR48086:SF3">
    <property type="entry name" value="SODIUM_PROLINE SYMPORTER"/>
    <property type="match status" value="1"/>
</dbReference>
<keyword evidence="15" id="KW-1185">Reference proteome</keyword>
<feature type="transmembrane region" description="Helical" evidence="13">
    <location>
        <begin position="451"/>
        <end position="470"/>
    </location>
</feature>
<feature type="transmembrane region" description="Helical" evidence="13">
    <location>
        <begin position="366"/>
        <end position="384"/>
    </location>
</feature>
<dbReference type="PANTHER" id="PTHR48086">
    <property type="entry name" value="SODIUM/PROLINE SYMPORTER-RELATED"/>
    <property type="match status" value="1"/>
</dbReference>
<feature type="transmembrane region" description="Helical" evidence="13">
    <location>
        <begin position="268"/>
        <end position="292"/>
    </location>
</feature>
<keyword evidence="9" id="KW-0406">Ion transport</keyword>
<evidence type="ECO:0000256" key="3">
    <source>
        <dbReference type="ARBA" id="ARBA00022448"/>
    </source>
</evidence>
<evidence type="ECO:0000256" key="5">
    <source>
        <dbReference type="ARBA" id="ARBA00022692"/>
    </source>
</evidence>
<sequence>MSLLSTEFIIVALYLLVMVGIGVFYSSRASDRTGFLVADRSIGAILGGGAIAVTYTTASSVLALTGFAVLVGISYAILASIGTVLAFLIAMFWLGPRLREVDAETLPEYFDIRFGDASKKMSALIIGIIYTVYLVAQLTGGAFIATFLLDVSHGQAVILIAAAMIVYTFLGGMYSITVTSFIQYCMVMVSIIIVAALSLSEVGGSVAAWGSFVSTVNSGSEIYWTNAGGGLLFGMSFGLIIFLETTARPDVLFRYFALRDVVTARKTAAVGMLAAGIFYFVMAIPAAGFIGMELEMVDDNPDTAFLVLTETIVGSEILVGLIFASVLAAAMSSADAMLVNASSAWVHDIGGDYLPEEHQTDRRMTLYLRIVTVLIGIVAVAFAFEPPGLILEIVIVAFALFAGAFVTPLMMSIIFDKSSDYAAAGAMLLGMLAAGISHPSTPLLAVPEDPIAGGVGVVVAIVAFLVISTLD</sequence>
<keyword evidence="6" id="KW-0769">Symport</keyword>
<feature type="transmembrane region" description="Helical" evidence="13">
    <location>
        <begin position="181"/>
        <end position="202"/>
    </location>
</feature>